<dbReference type="InterPro" id="IPR011576">
    <property type="entry name" value="Pyridox_Oxase_N"/>
</dbReference>
<dbReference type="InterPro" id="IPR012349">
    <property type="entry name" value="Split_barrel_FMN-bd"/>
</dbReference>
<dbReference type="NCBIfam" id="TIGR04025">
    <property type="entry name" value="PPOX_FMN_DR2398"/>
    <property type="match status" value="1"/>
</dbReference>
<dbReference type="EMBL" id="QJKB01000002">
    <property type="protein sequence ID" value="PXX45069.1"/>
    <property type="molecule type" value="Genomic_DNA"/>
</dbReference>
<accession>A0A318J7J8</accession>
<dbReference type="PANTHER" id="PTHR42815:SF2">
    <property type="entry name" value="FAD-BINDING, PUTATIVE (AFU_ORTHOLOGUE AFUA_6G07600)-RELATED"/>
    <property type="match status" value="1"/>
</dbReference>
<gene>
    <name evidence="2" type="ORF">DFR42_102281</name>
</gene>
<protein>
    <recommendedName>
        <fullName evidence="1">Pyridoxamine 5'-phosphate oxidase N-terminal domain-containing protein</fullName>
    </recommendedName>
</protein>
<reference evidence="2 3" key="1">
    <citation type="submission" date="2018-05" db="EMBL/GenBank/DDBJ databases">
        <title>Genomic Encyclopedia of Type Strains, Phase IV (KMG-IV): sequencing the most valuable type-strain genomes for metagenomic binning, comparative biology and taxonomic classification.</title>
        <authorList>
            <person name="Goeker M."/>
        </authorList>
    </citation>
    <scope>NUCLEOTIDE SEQUENCE [LARGE SCALE GENOMIC DNA]</scope>
    <source>
        <strain evidence="2 3">DSM 19792</strain>
    </source>
</reference>
<organism evidence="2 3">
    <name type="scientific">Undibacterium pigrum</name>
    <dbReference type="NCBI Taxonomy" id="401470"/>
    <lineage>
        <taxon>Bacteria</taxon>
        <taxon>Pseudomonadati</taxon>
        <taxon>Pseudomonadota</taxon>
        <taxon>Betaproteobacteria</taxon>
        <taxon>Burkholderiales</taxon>
        <taxon>Oxalobacteraceae</taxon>
        <taxon>Undibacterium</taxon>
    </lineage>
</organism>
<dbReference type="InterPro" id="IPR024029">
    <property type="entry name" value="Pyridox_Oxase_FMN-dep"/>
</dbReference>
<dbReference type="Gene3D" id="2.30.110.10">
    <property type="entry name" value="Electron Transport, Fmn-binding Protein, Chain A"/>
    <property type="match status" value="1"/>
</dbReference>
<feature type="domain" description="Pyridoxamine 5'-phosphate oxidase N-terminal" evidence="1">
    <location>
        <begin position="40"/>
        <end position="159"/>
    </location>
</feature>
<evidence type="ECO:0000313" key="3">
    <source>
        <dbReference type="Proteomes" id="UP000247792"/>
    </source>
</evidence>
<sequence length="213" mass="22922">MSNQNSTPSSVHLITSAEQLDNLFDAVGAASIKKEVPYIHAHYRAMIEASPFAVLATRGPDGLDASPRGDAPGFIVVEDEKTLLLPERRGNNRIDSLRNILFDSQVGLLFLIPGIGETLRVNGSASISVEPALLERFAVDGKAPKCVLRIAVDTVYFQCARAIIRSQLWQRAASEAPVPLPSPGTILAALSNAEVGGDKYDSDLPARQRATLY</sequence>
<dbReference type="OrthoDB" id="9796486at2"/>
<dbReference type="Proteomes" id="UP000247792">
    <property type="component" value="Unassembled WGS sequence"/>
</dbReference>
<comment type="caution">
    <text evidence="2">The sequence shown here is derived from an EMBL/GenBank/DDBJ whole genome shotgun (WGS) entry which is preliminary data.</text>
</comment>
<proteinExistence type="predicted"/>
<dbReference type="SUPFAM" id="SSF50475">
    <property type="entry name" value="FMN-binding split barrel"/>
    <property type="match status" value="1"/>
</dbReference>
<dbReference type="AlphaFoldDB" id="A0A318J7J8"/>
<dbReference type="RefSeq" id="WP_110254544.1">
    <property type="nucleotide sequence ID" value="NZ_QJKB01000002.1"/>
</dbReference>
<dbReference type="PANTHER" id="PTHR42815">
    <property type="entry name" value="FAD-BINDING, PUTATIVE (AFU_ORTHOLOGUE AFUA_6G07600)-RELATED"/>
    <property type="match status" value="1"/>
</dbReference>
<evidence type="ECO:0000313" key="2">
    <source>
        <dbReference type="EMBL" id="PXX45069.1"/>
    </source>
</evidence>
<evidence type="ECO:0000259" key="1">
    <source>
        <dbReference type="Pfam" id="PF01243"/>
    </source>
</evidence>
<dbReference type="Pfam" id="PF01243">
    <property type="entry name" value="PNPOx_N"/>
    <property type="match status" value="1"/>
</dbReference>
<keyword evidence="3" id="KW-1185">Reference proteome</keyword>
<name>A0A318J7J8_9BURK</name>